<dbReference type="SUPFAM" id="SSF53448">
    <property type="entry name" value="Nucleotide-diphospho-sugar transferases"/>
    <property type="match status" value="1"/>
</dbReference>
<dbReference type="InterPro" id="IPR001173">
    <property type="entry name" value="Glyco_trans_2-like"/>
</dbReference>
<comment type="caution">
    <text evidence="2">The sequence shown here is derived from an EMBL/GenBank/DDBJ whole genome shotgun (WGS) entry which is preliminary data.</text>
</comment>
<feature type="domain" description="Glycosyltransferase 2-like" evidence="1">
    <location>
        <begin position="3"/>
        <end position="126"/>
    </location>
</feature>
<accession>A0A7J4XC40</accession>
<dbReference type="RefSeq" id="WP_130059803.1">
    <property type="nucleotide sequence ID" value="NZ_JADNPJ010000028.1"/>
</dbReference>
<name>A0A7J4XC40_9BACE</name>
<dbReference type="InterPro" id="IPR029044">
    <property type="entry name" value="Nucleotide-diphossugar_trans"/>
</dbReference>
<dbReference type="PANTHER" id="PTHR22916:SF3">
    <property type="entry name" value="UDP-GLCNAC:BETAGAL BETA-1,3-N-ACETYLGLUCOSAMINYLTRANSFERASE-LIKE PROTEIN 1"/>
    <property type="match status" value="1"/>
</dbReference>
<dbReference type="Proteomes" id="UP000422221">
    <property type="component" value="Unassembled WGS sequence"/>
</dbReference>
<dbReference type="Pfam" id="PF00535">
    <property type="entry name" value="Glycos_transf_2"/>
    <property type="match status" value="1"/>
</dbReference>
<keyword evidence="2" id="KW-0808">Transferase</keyword>
<reference evidence="2 3" key="1">
    <citation type="journal article" date="2019" name="Nat. Med.">
        <title>A library of human gut bacterial isolates paired with longitudinal multiomics data enables mechanistic microbiome research.</title>
        <authorList>
            <person name="Poyet M."/>
            <person name="Groussin M."/>
            <person name="Gibbons S.M."/>
            <person name="Avila-Pacheco J."/>
            <person name="Jiang X."/>
            <person name="Kearney S.M."/>
            <person name="Perrotta A.R."/>
            <person name="Berdy B."/>
            <person name="Zhao S."/>
            <person name="Lieberman T.D."/>
            <person name="Swanson P.K."/>
            <person name="Smith M."/>
            <person name="Roesemann S."/>
            <person name="Alexander J.E."/>
            <person name="Rich S.A."/>
            <person name="Livny J."/>
            <person name="Vlamakis H."/>
            <person name="Clish C."/>
            <person name="Bullock K."/>
            <person name="Deik A."/>
            <person name="Scott J."/>
            <person name="Pierce K.A."/>
            <person name="Xavier R.J."/>
            <person name="Alm E.J."/>
        </authorList>
    </citation>
    <scope>NUCLEOTIDE SEQUENCE [LARGE SCALE GENOMIC DNA]</scope>
    <source>
        <strain evidence="2 3">BIOML-A10</strain>
    </source>
</reference>
<organism evidence="2 3">
    <name type="scientific">Bacteroides salyersiae</name>
    <dbReference type="NCBI Taxonomy" id="291644"/>
    <lineage>
        <taxon>Bacteria</taxon>
        <taxon>Pseudomonadati</taxon>
        <taxon>Bacteroidota</taxon>
        <taxon>Bacteroidia</taxon>
        <taxon>Bacteroidales</taxon>
        <taxon>Bacteroidaceae</taxon>
        <taxon>Bacteroides</taxon>
    </lineage>
</organism>
<dbReference type="Gene3D" id="3.90.550.10">
    <property type="entry name" value="Spore Coat Polysaccharide Biosynthesis Protein SpsA, Chain A"/>
    <property type="match status" value="1"/>
</dbReference>
<dbReference type="GO" id="GO:0016758">
    <property type="term" value="F:hexosyltransferase activity"/>
    <property type="evidence" value="ECO:0007669"/>
    <property type="project" value="UniProtKB-ARBA"/>
</dbReference>
<evidence type="ECO:0000313" key="3">
    <source>
        <dbReference type="Proteomes" id="UP000422221"/>
    </source>
</evidence>
<evidence type="ECO:0000313" key="2">
    <source>
        <dbReference type="EMBL" id="KAA3756769.1"/>
    </source>
</evidence>
<dbReference type="PANTHER" id="PTHR22916">
    <property type="entry name" value="GLYCOSYLTRANSFERASE"/>
    <property type="match status" value="1"/>
</dbReference>
<protein>
    <submittedName>
        <fullName evidence="2">Glycosyltransferase family 2 protein</fullName>
    </submittedName>
</protein>
<gene>
    <name evidence="2" type="ORF">F3F73_23165</name>
</gene>
<dbReference type="AlphaFoldDB" id="A0A7J4XC40"/>
<sequence>MISVVIPLYNKEKQIKRTLQSVLTQTFQDFEIVIVNDGSTDNSTIEVEKIKDSRIRLIHQENAGVSAARNKGIEEAKYELIALLDADDEWKNKYLEVQYDLYKKYPKCDIFACNYEFVNEKHDISPTIIKKLSFKENDGILNNYFEVACVSHPPLCSSAIVIKKKAIQAIGGFPLGIKSGEDLLTWAKLATFYQIAYNKLAYAQFNIEGYLLNEKPKRIPAPTDVVGNELLRLLRQQSKPYLRQYLSHWHKMRSSIYMRLSMRKESINEAIVGLKYNPKNYKLYIYILLNLIPSKLRPF</sequence>
<dbReference type="EMBL" id="VWMK01000041">
    <property type="protein sequence ID" value="KAA3756769.1"/>
    <property type="molecule type" value="Genomic_DNA"/>
</dbReference>
<proteinExistence type="predicted"/>
<evidence type="ECO:0000259" key="1">
    <source>
        <dbReference type="Pfam" id="PF00535"/>
    </source>
</evidence>
<dbReference type="CDD" id="cd00761">
    <property type="entry name" value="Glyco_tranf_GTA_type"/>
    <property type="match status" value="1"/>
</dbReference>